<protein>
    <submittedName>
        <fullName evidence="1">Uncharacterized protein</fullName>
    </submittedName>
</protein>
<gene>
    <name evidence="1" type="ORF">RUM43_008729</name>
</gene>
<sequence length="53" mass="6508">KERTECKTFFKCHKIRAIRQNNTADRSPFNCEAFDEESERETHKEEKRLELYD</sequence>
<feature type="non-terminal residue" evidence="1">
    <location>
        <position position="1"/>
    </location>
</feature>
<comment type="caution">
    <text evidence="1">The sequence shown here is derived from an EMBL/GenBank/DDBJ whole genome shotgun (WGS) entry which is preliminary data.</text>
</comment>
<accession>A0AAN8S1I7</accession>
<proteinExistence type="predicted"/>
<organism evidence="1 2">
    <name type="scientific">Polyplax serrata</name>
    <name type="common">Common mouse louse</name>
    <dbReference type="NCBI Taxonomy" id="468196"/>
    <lineage>
        <taxon>Eukaryota</taxon>
        <taxon>Metazoa</taxon>
        <taxon>Ecdysozoa</taxon>
        <taxon>Arthropoda</taxon>
        <taxon>Hexapoda</taxon>
        <taxon>Insecta</taxon>
        <taxon>Pterygota</taxon>
        <taxon>Neoptera</taxon>
        <taxon>Paraneoptera</taxon>
        <taxon>Psocodea</taxon>
        <taxon>Troctomorpha</taxon>
        <taxon>Phthiraptera</taxon>
        <taxon>Anoplura</taxon>
        <taxon>Polyplacidae</taxon>
        <taxon>Polyplax</taxon>
    </lineage>
</organism>
<dbReference type="AlphaFoldDB" id="A0AAN8S1I7"/>
<dbReference type="Proteomes" id="UP001372834">
    <property type="component" value="Unassembled WGS sequence"/>
</dbReference>
<evidence type="ECO:0000313" key="2">
    <source>
        <dbReference type="Proteomes" id="UP001372834"/>
    </source>
</evidence>
<evidence type="ECO:0000313" key="1">
    <source>
        <dbReference type="EMBL" id="KAK6622878.1"/>
    </source>
</evidence>
<dbReference type="EMBL" id="JAWJWE010000038">
    <property type="protein sequence ID" value="KAK6622878.1"/>
    <property type="molecule type" value="Genomic_DNA"/>
</dbReference>
<name>A0AAN8S1I7_POLSC</name>
<reference evidence="1 2" key="1">
    <citation type="submission" date="2023-10" db="EMBL/GenBank/DDBJ databases">
        <title>Genomes of two closely related lineages of the louse Polyplax serrata with different host specificities.</title>
        <authorList>
            <person name="Martinu J."/>
            <person name="Tarabai H."/>
            <person name="Stefka J."/>
            <person name="Hypsa V."/>
        </authorList>
    </citation>
    <scope>NUCLEOTIDE SEQUENCE [LARGE SCALE GENOMIC DNA]</scope>
    <source>
        <strain evidence="1">HR10_N</strain>
    </source>
</reference>